<keyword evidence="1" id="KW-0812">Transmembrane</keyword>
<dbReference type="EMBL" id="PNHK01000297">
    <property type="protein sequence ID" value="PMD04179.1"/>
    <property type="molecule type" value="Genomic_DNA"/>
</dbReference>
<feature type="non-terminal residue" evidence="2">
    <location>
        <position position="1"/>
    </location>
</feature>
<comment type="caution">
    <text evidence="2">The sequence shown here is derived from an EMBL/GenBank/DDBJ whole genome shotgun (WGS) entry which is preliminary data.</text>
</comment>
<organism evidence="2 3">
    <name type="scientific">Brevibacterium paucivorans</name>
    <dbReference type="NCBI Taxonomy" id="170994"/>
    <lineage>
        <taxon>Bacteria</taxon>
        <taxon>Bacillati</taxon>
        <taxon>Actinomycetota</taxon>
        <taxon>Actinomycetes</taxon>
        <taxon>Micrococcales</taxon>
        <taxon>Brevibacteriaceae</taxon>
        <taxon>Brevibacterium</taxon>
    </lineage>
</organism>
<feature type="transmembrane region" description="Helical" evidence="1">
    <location>
        <begin position="6"/>
        <end position="21"/>
    </location>
</feature>
<dbReference type="AlphaFoldDB" id="A0A2N6VJ87"/>
<name>A0A2N6VJ87_9MICO</name>
<reference evidence="2 3" key="1">
    <citation type="submission" date="2017-09" db="EMBL/GenBank/DDBJ databases">
        <title>Bacterial strain isolated from the female urinary microbiota.</title>
        <authorList>
            <person name="Thomas-White K."/>
            <person name="Kumar N."/>
            <person name="Forster S."/>
            <person name="Putonti C."/>
            <person name="Lawley T."/>
            <person name="Wolfe A.J."/>
        </authorList>
    </citation>
    <scope>NUCLEOTIDE SEQUENCE [LARGE SCALE GENOMIC DNA]</scope>
    <source>
        <strain evidence="2 3">UMB1301</strain>
    </source>
</reference>
<evidence type="ECO:0000256" key="1">
    <source>
        <dbReference type="SAM" id="Phobius"/>
    </source>
</evidence>
<evidence type="ECO:0000313" key="2">
    <source>
        <dbReference type="EMBL" id="PMD04179.1"/>
    </source>
</evidence>
<gene>
    <name evidence="2" type="ORF">CJ199_13580</name>
</gene>
<accession>A0A2N6VJ87</accession>
<keyword evidence="1" id="KW-1133">Transmembrane helix</keyword>
<dbReference type="Proteomes" id="UP000235598">
    <property type="component" value="Unassembled WGS sequence"/>
</dbReference>
<protein>
    <submittedName>
        <fullName evidence="2">Methionine ABC transporter permease</fullName>
    </submittedName>
</protein>
<keyword evidence="1" id="KW-0472">Membrane</keyword>
<sequence>GRSIPFIILMIAIIPFTRFVVGT</sequence>
<proteinExistence type="predicted"/>
<evidence type="ECO:0000313" key="3">
    <source>
        <dbReference type="Proteomes" id="UP000235598"/>
    </source>
</evidence>
<feature type="non-terminal residue" evidence="2">
    <location>
        <position position="23"/>
    </location>
</feature>